<evidence type="ECO:0000256" key="2">
    <source>
        <dbReference type="SAM" id="SignalP"/>
    </source>
</evidence>
<dbReference type="GO" id="GO:0016020">
    <property type="term" value="C:membrane"/>
    <property type="evidence" value="ECO:0007669"/>
    <property type="project" value="TreeGrafter"/>
</dbReference>
<evidence type="ECO:0000313" key="4">
    <source>
        <dbReference type="Proteomes" id="UP000183832"/>
    </source>
</evidence>
<sequence>MFRKILTIFIILPCAINSFQSHFTFTNGFGHCLKQDKPNLITCAGQQALEALQHISSISNFTLTEGVIFSKDETLMGRSSPINFLDQDPNDFRSLLENAGAVMSERSLQWDMSRFIPGLQLRVGPSITGGLLEFVIDPNSQYDERSHGYQEESTARIMTKKFVLPFLLGLKFNLATLLPLILGAIILISKKAAFLSKLALFISGFFGLGGIATLGSLGSGLGGGGYGGGGYGGYGYASPIVHQPVGVYKVLEINTPRTEEEEAIDHFYDYDKKHLLKDRASRLHERKLDPDKYLNFKPQNQRSFAWATNPN</sequence>
<keyword evidence="1" id="KW-1133">Transmembrane helix</keyword>
<keyword evidence="4" id="KW-1185">Reference proteome</keyword>
<feature type="chain" id="PRO_5013176104" evidence="2">
    <location>
        <begin position="22"/>
        <end position="311"/>
    </location>
</feature>
<dbReference type="AlphaFoldDB" id="A0A1J1HHU3"/>
<gene>
    <name evidence="3" type="ORF">CLUMA_CG000857</name>
</gene>
<dbReference type="PANTHER" id="PTHR21879">
    <property type="entry name" value="FI03362P-RELATED-RELATED"/>
    <property type="match status" value="1"/>
</dbReference>
<feature type="signal peptide" evidence="2">
    <location>
        <begin position="1"/>
        <end position="21"/>
    </location>
</feature>
<dbReference type="EMBL" id="CVRI01000003">
    <property type="protein sequence ID" value="CRK87122.1"/>
    <property type="molecule type" value="Genomic_DNA"/>
</dbReference>
<feature type="transmembrane region" description="Helical" evidence="1">
    <location>
        <begin position="198"/>
        <end position="217"/>
    </location>
</feature>
<evidence type="ECO:0000256" key="1">
    <source>
        <dbReference type="SAM" id="Phobius"/>
    </source>
</evidence>
<protein>
    <submittedName>
        <fullName evidence="3">CLUMA_CG000857, isoform A</fullName>
    </submittedName>
</protein>
<dbReference type="Proteomes" id="UP000183832">
    <property type="component" value="Unassembled WGS sequence"/>
</dbReference>
<keyword evidence="1" id="KW-0472">Membrane</keyword>
<dbReference type="PANTHER" id="PTHR21879:SF27">
    <property type="entry name" value="OSIRIS 10A"/>
    <property type="match status" value="1"/>
</dbReference>
<keyword evidence="2" id="KW-0732">Signal</keyword>
<dbReference type="STRING" id="568069.A0A1J1HHU3"/>
<feature type="transmembrane region" description="Helical" evidence="1">
    <location>
        <begin position="162"/>
        <end position="186"/>
    </location>
</feature>
<reference evidence="3 4" key="1">
    <citation type="submission" date="2015-04" db="EMBL/GenBank/DDBJ databases">
        <authorList>
            <person name="Syromyatnikov M.Y."/>
            <person name="Popov V.N."/>
        </authorList>
    </citation>
    <scope>NUCLEOTIDE SEQUENCE [LARGE SCALE GENOMIC DNA]</scope>
</reference>
<accession>A0A1J1HHU3</accession>
<proteinExistence type="predicted"/>
<dbReference type="Pfam" id="PF07898">
    <property type="entry name" value="DUF1676"/>
    <property type="match status" value="1"/>
</dbReference>
<dbReference type="InterPro" id="IPR012464">
    <property type="entry name" value="DUF1676"/>
</dbReference>
<name>A0A1J1HHU3_9DIPT</name>
<keyword evidence="1" id="KW-0812">Transmembrane</keyword>
<organism evidence="3 4">
    <name type="scientific">Clunio marinus</name>
    <dbReference type="NCBI Taxonomy" id="568069"/>
    <lineage>
        <taxon>Eukaryota</taxon>
        <taxon>Metazoa</taxon>
        <taxon>Ecdysozoa</taxon>
        <taxon>Arthropoda</taxon>
        <taxon>Hexapoda</taxon>
        <taxon>Insecta</taxon>
        <taxon>Pterygota</taxon>
        <taxon>Neoptera</taxon>
        <taxon>Endopterygota</taxon>
        <taxon>Diptera</taxon>
        <taxon>Nematocera</taxon>
        <taxon>Chironomoidea</taxon>
        <taxon>Chironomidae</taxon>
        <taxon>Clunio</taxon>
    </lineage>
</organism>
<dbReference type="OrthoDB" id="8197686at2759"/>
<evidence type="ECO:0000313" key="3">
    <source>
        <dbReference type="EMBL" id="CRK87122.1"/>
    </source>
</evidence>